<feature type="domain" description="Solute-binding protein family 3/N-terminal" evidence="6">
    <location>
        <begin position="46"/>
        <end position="267"/>
    </location>
</feature>
<gene>
    <name evidence="7" type="ORF">GCM10010913_15270</name>
</gene>
<evidence type="ECO:0000256" key="1">
    <source>
        <dbReference type="ARBA" id="ARBA00004196"/>
    </source>
</evidence>
<comment type="similarity">
    <text evidence="2 4">Belongs to the bacterial solute-binding protein 3 family.</text>
</comment>
<dbReference type="SUPFAM" id="SSF53850">
    <property type="entry name" value="Periplasmic binding protein-like II"/>
    <property type="match status" value="1"/>
</dbReference>
<keyword evidence="8" id="KW-1185">Reference proteome</keyword>
<dbReference type="PANTHER" id="PTHR35936">
    <property type="entry name" value="MEMBRANE-BOUND LYTIC MUREIN TRANSGLYCOSYLASE F"/>
    <property type="match status" value="1"/>
</dbReference>
<dbReference type="SMART" id="SM00062">
    <property type="entry name" value="PBPb"/>
    <property type="match status" value="1"/>
</dbReference>
<evidence type="ECO:0000256" key="5">
    <source>
        <dbReference type="SAM" id="SignalP"/>
    </source>
</evidence>
<proteinExistence type="inferred from homology"/>
<feature type="chain" id="PRO_5045629330" evidence="5">
    <location>
        <begin position="20"/>
        <end position="273"/>
    </location>
</feature>
<comment type="subcellular location">
    <subcellularLocation>
        <location evidence="1">Cell envelope</location>
    </subcellularLocation>
</comment>
<comment type="caution">
    <text evidence="7">The sequence shown here is derived from an EMBL/GenBank/DDBJ whole genome shotgun (WGS) entry which is preliminary data.</text>
</comment>
<dbReference type="InterPro" id="IPR018313">
    <property type="entry name" value="SBP_3_CS"/>
</dbReference>
<evidence type="ECO:0000256" key="2">
    <source>
        <dbReference type="ARBA" id="ARBA00010333"/>
    </source>
</evidence>
<accession>A0ABQ1VU97</accession>
<protein>
    <submittedName>
        <fullName evidence="7">Amino acid ABC transporter</fullName>
    </submittedName>
</protein>
<dbReference type="PROSITE" id="PS01039">
    <property type="entry name" value="SBP_BACTERIAL_3"/>
    <property type="match status" value="1"/>
</dbReference>
<dbReference type="PANTHER" id="PTHR35936:SF17">
    <property type="entry name" value="ARGININE-BINDING EXTRACELLULAR PROTEIN ARTP"/>
    <property type="match status" value="1"/>
</dbReference>
<feature type="signal peptide" evidence="5">
    <location>
        <begin position="1"/>
        <end position="19"/>
    </location>
</feature>
<dbReference type="RefSeq" id="WP_120462086.1">
    <property type="nucleotide sequence ID" value="NZ_BMIW01000008.1"/>
</dbReference>
<dbReference type="PROSITE" id="PS51257">
    <property type="entry name" value="PROKAR_LIPOPROTEIN"/>
    <property type="match status" value="1"/>
</dbReference>
<dbReference type="Pfam" id="PF00497">
    <property type="entry name" value="SBP_bac_3"/>
    <property type="match status" value="1"/>
</dbReference>
<evidence type="ECO:0000256" key="3">
    <source>
        <dbReference type="ARBA" id="ARBA00022729"/>
    </source>
</evidence>
<evidence type="ECO:0000256" key="4">
    <source>
        <dbReference type="RuleBase" id="RU003744"/>
    </source>
</evidence>
<organism evidence="7 8">
    <name type="scientific">Paenibacillus aceti</name>
    <dbReference type="NCBI Taxonomy" id="1820010"/>
    <lineage>
        <taxon>Bacteria</taxon>
        <taxon>Bacillati</taxon>
        <taxon>Bacillota</taxon>
        <taxon>Bacilli</taxon>
        <taxon>Bacillales</taxon>
        <taxon>Paenibacillaceae</taxon>
        <taxon>Paenibacillus</taxon>
    </lineage>
</organism>
<dbReference type="Gene3D" id="3.40.190.10">
    <property type="entry name" value="Periplasmic binding protein-like II"/>
    <property type="match status" value="2"/>
</dbReference>
<evidence type="ECO:0000313" key="7">
    <source>
        <dbReference type="EMBL" id="GGF94694.1"/>
    </source>
</evidence>
<dbReference type="InterPro" id="IPR001638">
    <property type="entry name" value="Solute-binding_3/MltF_N"/>
</dbReference>
<reference evidence="8" key="1">
    <citation type="journal article" date="2019" name="Int. J. Syst. Evol. Microbiol.">
        <title>The Global Catalogue of Microorganisms (GCM) 10K type strain sequencing project: providing services to taxonomists for standard genome sequencing and annotation.</title>
        <authorList>
            <consortium name="The Broad Institute Genomics Platform"/>
            <consortium name="The Broad Institute Genome Sequencing Center for Infectious Disease"/>
            <person name="Wu L."/>
            <person name="Ma J."/>
        </authorList>
    </citation>
    <scope>NUCLEOTIDE SEQUENCE [LARGE SCALE GENOMIC DNA]</scope>
    <source>
        <strain evidence="8">CGMCC 1.15420</strain>
    </source>
</reference>
<sequence length="273" mass="29363">MKKWGTLIIALLMVTSLLAACGQNKNNNGDAPESGAANNGNAGKKVVTLGTSADFAPYEFHIKNEKGEDEIVGFDIEIAKEIAKDLGAELQIKDLQFSSLMNELNSGRIDFAISGLSPTPDRQKEVDMSKIYFTATQAVVTRAGEEGSYKTIDTLVGKKIGVQKGSIQEEIAQTIQDAKITSLAKTQDIMMQLKTGRVDVAIIEGPVAEAYVSNIDGLTIAEAQPEAEDDGYIVAVKKGNDELLEKVNATLTRLMEDGSMEEYIQAASELAVK</sequence>
<evidence type="ECO:0000259" key="6">
    <source>
        <dbReference type="SMART" id="SM00062"/>
    </source>
</evidence>
<dbReference type="EMBL" id="BMIW01000008">
    <property type="protein sequence ID" value="GGF94694.1"/>
    <property type="molecule type" value="Genomic_DNA"/>
</dbReference>
<dbReference type="Proteomes" id="UP000608420">
    <property type="component" value="Unassembled WGS sequence"/>
</dbReference>
<evidence type="ECO:0000313" key="8">
    <source>
        <dbReference type="Proteomes" id="UP000608420"/>
    </source>
</evidence>
<name>A0ABQ1VU97_9BACL</name>
<keyword evidence="3 5" id="KW-0732">Signal</keyword>